<organism evidence="2 4">
    <name type="scientific">Didymodactylos carnosus</name>
    <dbReference type="NCBI Taxonomy" id="1234261"/>
    <lineage>
        <taxon>Eukaryota</taxon>
        <taxon>Metazoa</taxon>
        <taxon>Spiralia</taxon>
        <taxon>Gnathifera</taxon>
        <taxon>Rotifera</taxon>
        <taxon>Eurotatoria</taxon>
        <taxon>Bdelloidea</taxon>
        <taxon>Philodinida</taxon>
        <taxon>Philodinidae</taxon>
        <taxon>Didymodactylos</taxon>
    </lineage>
</organism>
<protein>
    <submittedName>
        <fullName evidence="2">Uncharacterized protein</fullName>
    </submittedName>
</protein>
<evidence type="ECO:0000313" key="4">
    <source>
        <dbReference type="Proteomes" id="UP000677228"/>
    </source>
</evidence>
<feature type="region of interest" description="Disordered" evidence="1">
    <location>
        <begin position="257"/>
        <end position="281"/>
    </location>
</feature>
<dbReference type="AlphaFoldDB" id="A0A8S2FYJ3"/>
<proteinExistence type="predicted"/>
<gene>
    <name evidence="2" type="ORF">OVA965_LOCUS41294</name>
    <name evidence="3" type="ORF">TMI583_LOCUS42902</name>
</gene>
<evidence type="ECO:0000313" key="2">
    <source>
        <dbReference type="EMBL" id="CAF1586679.1"/>
    </source>
</evidence>
<accession>A0A8S2FYJ3</accession>
<name>A0A8S2FYJ3_9BILA</name>
<feature type="region of interest" description="Disordered" evidence="1">
    <location>
        <begin position="185"/>
        <end position="226"/>
    </location>
</feature>
<evidence type="ECO:0000256" key="1">
    <source>
        <dbReference type="SAM" id="MobiDB-lite"/>
    </source>
</evidence>
<feature type="non-terminal residue" evidence="2">
    <location>
        <position position="1"/>
    </location>
</feature>
<feature type="compositionally biased region" description="Basic residues" evidence="1">
    <location>
        <begin position="272"/>
        <end position="281"/>
    </location>
</feature>
<dbReference type="EMBL" id="CAJNOK010047179">
    <property type="protein sequence ID" value="CAF1586679.1"/>
    <property type="molecule type" value="Genomic_DNA"/>
</dbReference>
<comment type="caution">
    <text evidence="2">The sequence shown here is derived from an EMBL/GenBank/DDBJ whole genome shotgun (WGS) entry which is preliminary data.</text>
</comment>
<dbReference type="Proteomes" id="UP000677228">
    <property type="component" value="Unassembled WGS sequence"/>
</dbReference>
<reference evidence="2" key="1">
    <citation type="submission" date="2021-02" db="EMBL/GenBank/DDBJ databases">
        <authorList>
            <person name="Nowell W R."/>
        </authorList>
    </citation>
    <scope>NUCLEOTIDE SEQUENCE</scope>
</reference>
<dbReference type="Proteomes" id="UP000682733">
    <property type="component" value="Unassembled WGS sequence"/>
</dbReference>
<feature type="region of interest" description="Disordered" evidence="1">
    <location>
        <begin position="110"/>
        <end position="131"/>
    </location>
</feature>
<dbReference type="EMBL" id="CAJOBA010070431">
    <property type="protein sequence ID" value="CAF4388350.1"/>
    <property type="molecule type" value="Genomic_DNA"/>
</dbReference>
<evidence type="ECO:0000313" key="3">
    <source>
        <dbReference type="EMBL" id="CAF4388350.1"/>
    </source>
</evidence>
<sequence length="281" mass="30963">SYKLVREADDSEIFHLYVEITKGRNRGHFKMLTNSMECEFLLTVALEKMRDSGIITIVKDLKDAADTANLFIAREHCEFINRCVIANVAISTTTTTELYDVTKLGHGKKQKTKQKKQQAAAADRKPATTKTKKTVVSTSKCLATSAADEEDDAEAVAKPVANTTRLVPKLRLCPITVDVGTKQLGGNFQKSATSSSSDKKKRKQDDDSDVSSTTSPTKVIQTRAKKQKIKEQLAADKKMKVSLKKAEDAQRVVAAAIPQHDTASMNQIPKNKTTKRAAKQH</sequence>
<feature type="compositionally biased region" description="Polar residues" evidence="1">
    <location>
        <begin position="261"/>
        <end position="271"/>
    </location>
</feature>